<accession>A0A3E3EEF7</accession>
<dbReference type="InterPro" id="IPR006685">
    <property type="entry name" value="MscS_channel_2nd"/>
</dbReference>
<protein>
    <submittedName>
        <fullName evidence="10">Mechanosensitive ion channel family protein</fullName>
    </submittedName>
</protein>
<keyword evidence="5 7" id="KW-1133">Transmembrane helix</keyword>
<organism evidence="10 11">
    <name type="scientific">Thomasclavelia ramosa</name>
    <dbReference type="NCBI Taxonomy" id="1547"/>
    <lineage>
        <taxon>Bacteria</taxon>
        <taxon>Bacillati</taxon>
        <taxon>Bacillota</taxon>
        <taxon>Erysipelotrichia</taxon>
        <taxon>Erysipelotrichales</taxon>
        <taxon>Coprobacillaceae</taxon>
        <taxon>Thomasclavelia</taxon>
    </lineage>
</organism>
<dbReference type="Gene3D" id="2.30.30.60">
    <property type="match status" value="1"/>
</dbReference>
<comment type="caution">
    <text evidence="10">The sequence shown here is derived from an EMBL/GenBank/DDBJ whole genome shotgun (WGS) entry which is preliminary data.</text>
</comment>
<proteinExistence type="inferred from homology"/>
<dbReference type="GO" id="GO:0008381">
    <property type="term" value="F:mechanosensitive monoatomic ion channel activity"/>
    <property type="evidence" value="ECO:0007669"/>
    <property type="project" value="InterPro"/>
</dbReference>
<evidence type="ECO:0000256" key="2">
    <source>
        <dbReference type="ARBA" id="ARBA00008017"/>
    </source>
</evidence>
<dbReference type="RefSeq" id="WP_117581052.1">
    <property type="nucleotide sequence ID" value="NZ_QUSL01000007.1"/>
</dbReference>
<feature type="transmembrane region" description="Helical" evidence="7">
    <location>
        <begin position="20"/>
        <end position="37"/>
    </location>
</feature>
<evidence type="ECO:0000256" key="3">
    <source>
        <dbReference type="ARBA" id="ARBA00022475"/>
    </source>
</evidence>
<dbReference type="PANTHER" id="PTHR30221:SF1">
    <property type="entry name" value="SMALL-CONDUCTANCE MECHANOSENSITIVE CHANNEL"/>
    <property type="match status" value="1"/>
</dbReference>
<evidence type="ECO:0000313" key="11">
    <source>
        <dbReference type="Proteomes" id="UP000261032"/>
    </source>
</evidence>
<dbReference type="AlphaFoldDB" id="A0A3E3EEF7"/>
<keyword evidence="4 7" id="KW-0812">Transmembrane</keyword>
<dbReference type="PANTHER" id="PTHR30221">
    <property type="entry name" value="SMALL-CONDUCTANCE MECHANOSENSITIVE CHANNEL"/>
    <property type="match status" value="1"/>
</dbReference>
<comment type="similarity">
    <text evidence="2">Belongs to the MscS (TC 1.A.23) family.</text>
</comment>
<evidence type="ECO:0000256" key="6">
    <source>
        <dbReference type="ARBA" id="ARBA00023136"/>
    </source>
</evidence>
<dbReference type="Gene3D" id="1.10.287.1260">
    <property type="match status" value="1"/>
</dbReference>
<dbReference type="GO" id="GO:0005886">
    <property type="term" value="C:plasma membrane"/>
    <property type="evidence" value="ECO:0007669"/>
    <property type="project" value="UniProtKB-SubCell"/>
</dbReference>
<keyword evidence="3" id="KW-1003">Cell membrane</keyword>
<keyword evidence="6 7" id="KW-0472">Membrane</keyword>
<dbReference type="SUPFAM" id="SSF82689">
    <property type="entry name" value="Mechanosensitive channel protein MscS (YggB), C-terminal domain"/>
    <property type="match status" value="1"/>
</dbReference>
<dbReference type="InterPro" id="IPR010920">
    <property type="entry name" value="LSM_dom_sf"/>
</dbReference>
<dbReference type="SUPFAM" id="SSF50182">
    <property type="entry name" value="Sm-like ribonucleoproteins"/>
    <property type="match status" value="1"/>
</dbReference>
<dbReference type="Gene3D" id="3.30.70.100">
    <property type="match status" value="1"/>
</dbReference>
<dbReference type="Pfam" id="PF21082">
    <property type="entry name" value="MS_channel_3rd"/>
    <property type="match status" value="1"/>
</dbReference>
<dbReference type="Pfam" id="PF00924">
    <property type="entry name" value="MS_channel_2nd"/>
    <property type="match status" value="1"/>
</dbReference>
<feature type="domain" description="Mechanosensitive ion channel MscS" evidence="8">
    <location>
        <begin position="103"/>
        <end position="169"/>
    </location>
</feature>
<evidence type="ECO:0000313" key="10">
    <source>
        <dbReference type="EMBL" id="RGD86280.1"/>
    </source>
</evidence>
<dbReference type="Proteomes" id="UP000261032">
    <property type="component" value="Unassembled WGS sequence"/>
</dbReference>
<gene>
    <name evidence="10" type="ORF">DXB93_06580</name>
</gene>
<evidence type="ECO:0000256" key="1">
    <source>
        <dbReference type="ARBA" id="ARBA00004651"/>
    </source>
</evidence>
<evidence type="ECO:0000256" key="7">
    <source>
        <dbReference type="SAM" id="Phobius"/>
    </source>
</evidence>
<name>A0A3E3EEF7_9FIRM</name>
<sequence length="290" mass="32661">MDKTYERINSLFEHGLIDSGISILISVVIVLVINKIINKIIKKKINDPLRLVFPMRIKKIVLVTIVLAIIMSEITAMQSIIKALLASGGILAVVVGLASQEAASNMINGFMIMTYKPYKIGDFVNVREYNVIGTVIDISMRHSVIETLERTQVIIPNTIMNKAIIENVSNVKTQKANYLYLEVSYESDIQKAIEIIQEEGSKHSLCLDGRTKAQKKKHEPMVKVHCVEFNDSGIQLRATLLSKDSGAGFQLLSDLRLIIKKRFDENGIDIPYPHRVVINETREKNDEQTK</sequence>
<reference evidence="10 11" key="1">
    <citation type="submission" date="2018-08" db="EMBL/GenBank/DDBJ databases">
        <title>A genome reference for cultivated species of the human gut microbiota.</title>
        <authorList>
            <person name="Zou Y."/>
            <person name="Xue W."/>
            <person name="Luo G."/>
        </authorList>
    </citation>
    <scope>NUCLEOTIDE SEQUENCE [LARGE SCALE GENOMIC DNA]</scope>
    <source>
        <strain evidence="10 11">OM06-4</strain>
    </source>
</reference>
<comment type="subcellular location">
    <subcellularLocation>
        <location evidence="1">Cell membrane</location>
        <topology evidence="1">Multi-pass membrane protein</topology>
    </subcellularLocation>
</comment>
<dbReference type="InterPro" id="IPR023408">
    <property type="entry name" value="MscS_beta-dom_sf"/>
</dbReference>
<evidence type="ECO:0000259" key="9">
    <source>
        <dbReference type="Pfam" id="PF21082"/>
    </source>
</evidence>
<dbReference type="EMBL" id="QUSL01000007">
    <property type="protein sequence ID" value="RGD86280.1"/>
    <property type="molecule type" value="Genomic_DNA"/>
</dbReference>
<feature type="transmembrane region" description="Helical" evidence="7">
    <location>
        <begin position="57"/>
        <end position="74"/>
    </location>
</feature>
<dbReference type="InterPro" id="IPR011066">
    <property type="entry name" value="MscS_channel_C_sf"/>
</dbReference>
<evidence type="ECO:0000259" key="8">
    <source>
        <dbReference type="Pfam" id="PF00924"/>
    </source>
</evidence>
<evidence type="ECO:0000256" key="5">
    <source>
        <dbReference type="ARBA" id="ARBA00022989"/>
    </source>
</evidence>
<dbReference type="InterPro" id="IPR045275">
    <property type="entry name" value="MscS_archaea/bacteria_type"/>
</dbReference>
<evidence type="ECO:0000256" key="4">
    <source>
        <dbReference type="ARBA" id="ARBA00022692"/>
    </source>
</evidence>
<dbReference type="InterPro" id="IPR049278">
    <property type="entry name" value="MS_channel_C"/>
</dbReference>
<feature type="domain" description="Mechanosensitive ion channel MscS C-terminal" evidence="9">
    <location>
        <begin position="182"/>
        <end position="270"/>
    </location>
</feature>